<keyword evidence="3" id="KW-1185">Reference proteome</keyword>
<organism evidence="2 3">
    <name type="scientific">Auraticoccus monumenti</name>
    <dbReference type="NCBI Taxonomy" id="675864"/>
    <lineage>
        <taxon>Bacteria</taxon>
        <taxon>Bacillati</taxon>
        <taxon>Actinomycetota</taxon>
        <taxon>Actinomycetes</taxon>
        <taxon>Propionibacteriales</taxon>
        <taxon>Propionibacteriaceae</taxon>
        <taxon>Auraticoccus</taxon>
    </lineage>
</organism>
<dbReference type="STRING" id="675864.SAMN04489747_4010"/>
<feature type="compositionally biased region" description="Pro residues" evidence="1">
    <location>
        <begin position="391"/>
        <end position="402"/>
    </location>
</feature>
<dbReference type="AlphaFoldDB" id="A0A1G7EQ79"/>
<dbReference type="RefSeq" id="WP_090595937.1">
    <property type="nucleotide sequence ID" value="NZ_LT629688.1"/>
</dbReference>
<dbReference type="EMBL" id="LT629688">
    <property type="protein sequence ID" value="SDE65769.1"/>
    <property type="molecule type" value="Genomic_DNA"/>
</dbReference>
<proteinExistence type="predicted"/>
<name>A0A1G7EQ79_9ACTN</name>
<dbReference type="Proteomes" id="UP000198546">
    <property type="component" value="Chromosome i"/>
</dbReference>
<feature type="compositionally biased region" description="Low complexity" evidence="1">
    <location>
        <begin position="425"/>
        <end position="447"/>
    </location>
</feature>
<gene>
    <name evidence="2" type="ORF">SAMN04489747_4010</name>
</gene>
<evidence type="ECO:0000313" key="3">
    <source>
        <dbReference type="Proteomes" id="UP000198546"/>
    </source>
</evidence>
<protein>
    <submittedName>
        <fullName evidence="2">Uncharacterized protein</fullName>
    </submittedName>
</protein>
<feature type="region of interest" description="Disordered" evidence="1">
    <location>
        <begin position="388"/>
        <end position="451"/>
    </location>
</feature>
<sequence length="470" mass="50030">MRRPVQAVWRSSEPAVEAPTTVLQVTSADGLALLAAAVDAGWWSGTRRVLLLVDTSPVPEATAPLWLLPEFEPLASRFVEAWSLNDVCFPHHPGAWSPRVQEHDLIARYLQQLLGLAEPVRRLVLESVTTRPASQLLHLFPEAGLDVYASGLTGLCPPPERPSRQVSLRIERTLAVEPVPGLEPLLPGEPDVGTTLLPAAAVRAVLDEAAEAVTPTSLPEGGVPVVLTGLLAPTGLLTPDQEVDHWVTALEALAAAGHGRVVVKPHPAALDTHATDLEAAGTRLGLQVEVVDQPCLPSTVLHHHRPPLVVAGAAEDLLPAALHDLPVARWRTRDLLRSLSPEDGRRVALALAERLVPDLADQPAGGPLRGYEGGDRWLVEAVRHRLRPRLAPDPGPPPPGAPDPEDFLAVPEEPQAAPGPGPVTAPSATSGPSGAPAAALSSPGRPGHVIRLRRRLHRLRRRLLSRGQRG</sequence>
<evidence type="ECO:0000313" key="2">
    <source>
        <dbReference type="EMBL" id="SDE65769.1"/>
    </source>
</evidence>
<reference evidence="2 3" key="1">
    <citation type="submission" date="2016-10" db="EMBL/GenBank/DDBJ databases">
        <authorList>
            <person name="de Groot N.N."/>
        </authorList>
    </citation>
    <scope>NUCLEOTIDE SEQUENCE [LARGE SCALE GENOMIC DNA]</scope>
    <source>
        <strain evidence="2 3">MON 2.2</strain>
    </source>
</reference>
<accession>A0A1G7EQ79</accession>
<evidence type="ECO:0000256" key="1">
    <source>
        <dbReference type="SAM" id="MobiDB-lite"/>
    </source>
</evidence>